<keyword evidence="2 6" id="KW-0441">Lipid A biosynthesis</keyword>
<dbReference type="Gene3D" id="1.20.1180.10">
    <property type="entry name" value="Udp N-acetylglucosamine O-acyltransferase, C-terminal domain"/>
    <property type="match status" value="1"/>
</dbReference>
<dbReference type="InterPro" id="IPR011004">
    <property type="entry name" value="Trimer_LpxA-like_sf"/>
</dbReference>
<dbReference type="UniPathway" id="UPA00359">
    <property type="reaction ID" value="UER00477"/>
</dbReference>
<keyword evidence="6" id="KW-0677">Repeat</keyword>
<gene>
    <name evidence="6" type="primary">lpxA</name>
    <name evidence="8" type="ORF">BSZ32_12155</name>
</gene>
<organism evidence="8 9">
    <name type="scientific">Rubritalea profundi</name>
    <dbReference type="NCBI Taxonomy" id="1658618"/>
    <lineage>
        <taxon>Bacteria</taxon>
        <taxon>Pseudomonadati</taxon>
        <taxon>Verrucomicrobiota</taxon>
        <taxon>Verrucomicrobiia</taxon>
        <taxon>Verrucomicrobiales</taxon>
        <taxon>Rubritaleaceae</taxon>
        <taxon>Rubritalea</taxon>
    </lineage>
</organism>
<dbReference type="SUPFAM" id="SSF51161">
    <property type="entry name" value="Trimeric LpxA-like enzymes"/>
    <property type="match status" value="1"/>
</dbReference>
<dbReference type="EC" id="2.3.1.129" evidence="6"/>
<dbReference type="InterPro" id="IPR037157">
    <property type="entry name" value="Acetyltransf_C_sf"/>
</dbReference>
<dbReference type="PIRSF" id="PIRSF000456">
    <property type="entry name" value="UDP-GlcNAc_acltr"/>
    <property type="match status" value="1"/>
</dbReference>
<dbReference type="InterPro" id="IPR001451">
    <property type="entry name" value="Hexapep"/>
</dbReference>
<dbReference type="PANTHER" id="PTHR43480">
    <property type="entry name" value="ACYL-[ACYL-CARRIER-PROTEIN]--UDP-N-ACETYLGLUCOSAMINE O-ACYLTRANSFERASE"/>
    <property type="match status" value="1"/>
</dbReference>
<dbReference type="Proteomes" id="UP000239907">
    <property type="component" value="Unassembled WGS sequence"/>
</dbReference>
<dbReference type="GO" id="GO:0016020">
    <property type="term" value="C:membrane"/>
    <property type="evidence" value="ECO:0007669"/>
    <property type="project" value="GOC"/>
</dbReference>
<evidence type="ECO:0000256" key="2">
    <source>
        <dbReference type="ARBA" id="ARBA00022556"/>
    </source>
</evidence>
<evidence type="ECO:0000256" key="4">
    <source>
        <dbReference type="ARBA" id="ARBA00023098"/>
    </source>
</evidence>
<evidence type="ECO:0000256" key="5">
    <source>
        <dbReference type="ARBA" id="ARBA00023315"/>
    </source>
</evidence>
<name>A0A2S7U3T4_9BACT</name>
<dbReference type="InterPro" id="IPR010137">
    <property type="entry name" value="Lipid_A_LpxA"/>
</dbReference>
<dbReference type="OrthoDB" id="9807278at2"/>
<protein>
    <recommendedName>
        <fullName evidence="6">Acyl-[acyl-carrier-protein]--UDP-N-acetylglucosamine O-acyltransferase</fullName>
        <shortName evidence="6">UDP-N-acetylglucosamine acyltransferase</shortName>
        <ecNumber evidence="6">2.3.1.129</ecNumber>
    </recommendedName>
</protein>
<comment type="subunit">
    <text evidence="6">Homotrimer.</text>
</comment>
<dbReference type="RefSeq" id="WP_105043660.1">
    <property type="nucleotide sequence ID" value="NZ_MQWA01000001.1"/>
</dbReference>
<evidence type="ECO:0000313" key="8">
    <source>
        <dbReference type="EMBL" id="PQJ29167.1"/>
    </source>
</evidence>
<evidence type="ECO:0000256" key="1">
    <source>
        <dbReference type="ARBA" id="ARBA00022516"/>
    </source>
</evidence>
<evidence type="ECO:0000259" key="7">
    <source>
        <dbReference type="Pfam" id="PF13720"/>
    </source>
</evidence>
<keyword evidence="6" id="KW-0963">Cytoplasm</keyword>
<keyword evidence="5 6" id="KW-0012">Acyltransferase</keyword>
<comment type="similarity">
    <text evidence="6">Belongs to the transferase hexapeptide repeat family. LpxA subfamily.</text>
</comment>
<dbReference type="HAMAP" id="MF_00387">
    <property type="entry name" value="LpxA"/>
    <property type="match status" value="1"/>
</dbReference>
<evidence type="ECO:0000313" key="9">
    <source>
        <dbReference type="Proteomes" id="UP000239907"/>
    </source>
</evidence>
<dbReference type="NCBIfam" id="NF003657">
    <property type="entry name" value="PRK05289.1"/>
    <property type="match status" value="1"/>
</dbReference>
<dbReference type="GO" id="GO:0008780">
    <property type="term" value="F:acyl-[acyl-carrier-protein]-UDP-N-acetylglucosamine O-acyltransferase activity"/>
    <property type="evidence" value="ECO:0007669"/>
    <property type="project" value="UniProtKB-UniRule"/>
</dbReference>
<sequence>MIHPTAVISDSATIGNDVTIGPFCMIGDNVSIGDRCELKSHVVIDGTTAIGEENIFYPFSAIGQRTQDLKYIGEPTHLKIGNRNTFRENTTIHRSTIEETPTTIGDDNNFLAYSHVAHDCIIGNNCIFSNNATIGGHVAVEDYVIISGLSGVHQFCRLGAHSLIGGCTKVVQDVPPFTIVDGAPAAVRSINQIGLQRRGFTDQDIAYLRRAYKRIFLKKNTNLAVSLAELKIADSANNKHVKHLIKFLDTAERGVIR</sequence>
<dbReference type="EMBL" id="MQWA01000001">
    <property type="protein sequence ID" value="PQJ29167.1"/>
    <property type="molecule type" value="Genomic_DNA"/>
</dbReference>
<keyword evidence="3 6" id="KW-0808">Transferase</keyword>
<dbReference type="AlphaFoldDB" id="A0A2S7U3T4"/>
<dbReference type="GO" id="GO:0005737">
    <property type="term" value="C:cytoplasm"/>
    <property type="evidence" value="ECO:0007669"/>
    <property type="project" value="UniProtKB-SubCell"/>
</dbReference>
<keyword evidence="9" id="KW-1185">Reference proteome</keyword>
<dbReference type="Pfam" id="PF00132">
    <property type="entry name" value="Hexapep"/>
    <property type="match status" value="2"/>
</dbReference>
<evidence type="ECO:0000256" key="3">
    <source>
        <dbReference type="ARBA" id="ARBA00022679"/>
    </source>
</evidence>
<keyword evidence="1 6" id="KW-0444">Lipid biosynthesis</keyword>
<comment type="subcellular location">
    <subcellularLocation>
        <location evidence="6">Cytoplasm</location>
    </subcellularLocation>
</comment>
<feature type="domain" description="UDP N-acetylglucosamine O-acyltransferase C-terminal" evidence="7">
    <location>
        <begin position="173"/>
        <end position="256"/>
    </location>
</feature>
<dbReference type="GO" id="GO:0009245">
    <property type="term" value="P:lipid A biosynthetic process"/>
    <property type="evidence" value="ECO:0007669"/>
    <property type="project" value="UniProtKB-UniRule"/>
</dbReference>
<proteinExistence type="inferred from homology"/>
<accession>A0A2S7U3T4</accession>
<dbReference type="CDD" id="cd03351">
    <property type="entry name" value="LbH_UDP-GlcNAc_AT"/>
    <property type="match status" value="1"/>
</dbReference>
<reference evidence="8 9" key="1">
    <citation type="submission" date="2016-12" db="EMBL/GenBank/DDBJ databases">
        <title>Study of bacterial adaptation to deep sea.</title>
        <authorList>
            <person name="Song J."/>
            <person name="Yoshizawa S."/>
            <person name="Kogure K."/>
        </authorList>
    </citation>
    <scope>NUCLEOTIDE SEQUENCE [LARGE SCALE GENOMIC DNA]</scope>
    <source>
        <strain evidence="8 9">SAORIC-165</strain>
    </source>
</reference>
<dbReference type="Pfam" id="PF13720">
    <property type="entry name" value="Acetyltransf_11"/>
    <property type="match status" value="1"/>
</dbReference>
<dbReference type="NCBIfam" id="TIGR01852">
    <property type="entry name" value="lipid_A_lpxA"/>
    <property type="match status" value="1"/>
</dbReference>
<keyword evidence="4 6" id="KW-0443">Lipid metabolism</keyword>
<comment type="caution">
    <text evidence="8">The sequence shown here is derived from an EMBL/GenBank/DDBJ whole genome shotgun (WGS) entry which is preliminary data.</text>
</comment>
<dbReference type="PANTHER" id="PTHR43480:SF1">
    <property type="entry name" value="ACYL-[ACYL-CARRIER-PROTEIN]--UDP-N-ACETYLGLUCOSAMINE O-ACYLTRANSFERASE, MITOCHONDRIAL-RELATED"/>
    <property type="match status" value="1"/>
</dbReference>
<comment type="pathway">
    <text evidence="6">Glycolipid biosynthesis; lipid IV(A) biosynthesis; lipid IV(A) from (3R)-3-hydroxytetradecanoyl-[acyl-carrier-protein] and UDP-N-acetyl-alpha-D-glucosamine: step 1/6.</text>
</comment>
<evidence type="ECO:0000256" key="6">
    <source>
        <dbReference type="HAMAP-Rule" id="MF_00387"/>
    </source>
</evidence>
<dbReference type="InterPro" id="IPR029098">
    <property type="entry name" value="Acetyltransf_C"/>
</dbReference>
<comment type="function">
    <text evidence="6">Involved in the biosynthesis of lipid A, a phosphorylated glycolipid that anchors the lipopolysaccharide to the outer membrane of the cell.</text>
</comment>
<comment type="catalytic activity">
    <reaction evidence="6">
        <text>a (3R)-hydroxyacyl-[ACP] + UDP-N-acetyl-alpha-D-glucosamine = a UDP-3-O-[(3R)-3-hydroxyacyl]-N-acetyl-alpha-D-glucosamine + holo-[ACP]</text>
        <dbReference type="Rhea" id="RHEA:67812"/>
        <dbReference type="Rhea" id="RHEA-COMP:9685"/>
        <dbReference type="Rhea" id="RHEA-COMP:9945"/>
        <dbReference type="ChEBI" id="CHEBI:57705"/>
        <dbReference type="ChEBI" id="CHEBI:64479"/>
        <dbReference type="ChEBI" id="CHEBI:78827"/>
        <dbReference type="ChEBI" id="CHEBI:173225"/>
        <dbReference type="EC" id="2.3.1.129"/>
    </reaction>
</comment>
<dbReference type="Gene3D" id="2.160.10.10">
    <property type="entry name" value="Hexapeptide repeat proteins"/>
    <property type="match status" value="1"/>
</dbReference>